<feature type="domain" description="PGG" evidence="9">
    <location>
        <begin position="301"/>
        <end position="410"/>
    </location>
</feature>
<dbReference type="InterPro" id="IPR002110">
    <property type="entry name" value="Ankyrin_rpt"/>
</dbReference>
<dbReference type="Proteomes" id="UP001210211">
    <property type="component" value="Unassembled WGS sequence"/>
</dbReference>
<feature type="repeat" description="ANK" evidence="7">
    <location>
        <begin position="256"/>
        <end position="277"/>
    </location>
</feature>
<evidence type="ECO:0000256" key="7">
    <source>
        <dbReference type="PROSITE-ProRule" id="PRU00023"/>
    </source>
</evidence>
<evidence type="ECO:0000313" key="10">
    <source>
        <dbReference type="EMBL" id="KAJ3701264.1"/>
    </source>
</evidence>
<accession>A0AAD5ZP40</accession>
<proteinExistence type="predicted"/>
<evidence type="ECO:0000256" key="4">
    <source>
        <dbReference type="ARBA" id="ARBA00022989"/>
    </source>
</evidence>
<sequence>MNSTPMDEQLLQAAMSGNTDKMQELVLNENSNILLGTTSQGSTCLHISSMLGQQEFSMAVLAQNQSLLSSVNSYGETPLIAAVTSGHVSLASTMLKKYQQLNLSDEMILKQDINGNSSLHHAIRNGHSDLAQELIEAEPGLSQGLNKYNESPMYMAALRGFNDVLDTLLKIPFSSHVGTFNENALHAAVRNGNPAALRGHVGIAEEILNYCPDAPYCTQDCWTILHQAVHQGHEEFVLFVLKTPQLYKLINMRNKDGESALHIAVRNCNPKIVRALLAHKVTDLTVLNNRGISTEGPLAENTERAKSLNWVVAILIATITFAAAFTLPGGYNNDPGTAGLPIMARKTAFKAFLISDTLAMCSSLAVAFICILARWEDLEFLLYYRSFTKKLMWFAYMATTVAFATGLYTVVAPRILWLAIIICILSIGLPFLTKLLGEWPLLKLRFQLGHKFQSEFLDMV</sequence>
<evidence type="ECO:0000256" key="5">
    <source>
        <dbReference type="ARBA" id="ARBA00023043"/>
    </source>
</evidence>
<keyword evidence="11" id="KW-1185">Reference proteome</keyword>
<dbReference type="Pfam" id="PF13962">
    <property type="entry name" value="PGG"/>
    <property type="match status" value="1"/>
</dbReference>
<dbReference type="AlphaFoldDB" id="A0AAD5ZP40"/>
<feature type="transmembrane region" description="Helical" evidence="8">
    <location>
        <begin position="308"/>
        <end position="331"/>
    </location>
</feature>
<name>A0AAD5ZP40_9POAL</name>
<dbReference type="InterPro" id="IPR026961">
    <property type="entry name" value="PGG_dom"/>
</dbReference>
<keyword evidence="6 8" id="KW-0472">Membrane</keyword>
<dbReference type="InterPro" id="IPR036770">
    <property type="entry name" value="Ankyrin_rpt-contain_sf"/>
</dbReference>
<dbReference type="EMBL" id="JAMRDG010000001">
    <property type="protein sequence ID" value="KAJ3701264.1"/>
    <property type="molecule type" value="Genomic_DNA"/>
</dbReference>
<evidence type="ECO:0000256" key="6">
    <source>
        <dbReference type="ARBA" id="ARBA00023136"/>
    </source>
</evidence>
<feature type="repeat" description="ANK" evidence="7">
    <location>
        <begin position="74"/>
        <end position="106"/>
    </location>
</feature>
<dbReference type="Pfam" id="PF12796">
    <property type="entry name" value="Ank_2"/>
    <property type="match status" value="3"/>
</dbReference>
<gene>
    <name evidence="10" type="ORF">LUZ61_004969</name>
</gene>
<evidence type="ECO:0000256" key="3">
    <source>
        <dbReference type="ARBA" id="ARBA00022737"/>
    </source>
</evidence>
<feature type="transmembrane region" description="Helical" evidence="8">
    <location>
        <begin position="417"/>
        <end position="437"/>
    </location>
</feature>
<dbReference type="SUPFAM" id="SSF48403">
    <property type="entry name" value="Ankyrin repeat"/>
    <property type="match status" value="1"/>
</dbReference>
<evidence type="ECO:0000256" key="8">
    <source>
        <dbReference type="SAM" id="Phobius"/>
    </source>
</evidence>
<dbReference type="Gene3D" id="1.25.40.20">
    <property type="entry name" value="Ankyrin repeat-containing domain"/>
    <property type="match status" value="2"/>
</dbReference>
<evidence type="ECO:0000259" key="9">
    <source>
        <dbReference type="Pfam" id="PF13962"/>
    </source>
</evidence>
<dbReference type="PROSITE" id="PS50088">
    <property type="entry name" value="ANK_REPEAT"/>
    <property type="match status" value="3"/>
</dbReference>
<dbReference type="SMART" id="SM00248">
    <property type="entry name" value="ANK"/>
    <property type="match status" value="7"/>
</dbReference>
<reference evidence="10 11" key="1">
    <citation type="journal article" date="2022" name="Cell">
        <title>Repeat-based holocentromeres influence genome architecture and karyotype evolution.</title>
        <authorList>
            <person name="Hofstatter P.G."/>
            <person name="Thangavel G."/>
            <person name="Lux T."/>
            <person name="Neumann P."/>
            <person name="Vondrak T."/>
            <person name="Novak P."/>
            <person name="Zhang M."/>
            <person name="Costa L."/>
            <person name="Castellani M."/>
            <person name="Scott A."/>
            <person name="Toegelov H."/>
            <person name="Fuchs J."/>
            <person name="Mata-Sucre Y."/>
            <person name="Dias Y."/>
            <person name="Vanzela A.L.L."/>
            <person name="Huettel B."/>
            <person name="Almeida C.C.S."/>
            <person name="Simkova H."/>
            <person name="Souza G."/>
            <person name="Pedrosa-Harand A."/>
            <person name="Macas J."/>
            <person name="Mayer K.F.X."/>
            <person name="Houben A."/>
            <person name="Marques A."/>
        </authorList>
    </citation>
    <scope>NUCLEOTIDE SEQUENCE [LARGE SCALE GENOMIC DNA]</scope>
    <source>
        <strain evidence="10">RhyTen1mFocal</strain>
    </source>
</reference>
<keyword evidence="4 8" id="KW-1133">Transmembrane helix</keyword>
<feature type="transmembrane region" description="Helical" evidence="8">
    <location>
        <begin position="351"/>
        <end position="373"/>
    </location>
</feature>
<protein>
    <recommendedName>
        <fullName evidence="9">PGG domain-containing protein</fullName>
    </recommendedName>
</protein>
<dbReference type="PROSITE" id="PS50297">
    <property type="entry name" value="ANK_REP_REGION"/>
    <property type="match status" value="2"/>
</dbReference>
<dbReference type="PANTHER" id="PTHR24186">
    <property type="entry name" value="PROTEIN PHOSPHATASE 1 REGULATORY SUBUNIT"/>
    <property type="match status" value="1"/>
</dbReference>
<feature type="transmembrane region" description="Helical" evidence="8">
    <location>
        <begin position="393"/>
        <end position="411"/>
    </location>
</feature>
<dbReference type="GO" id="GO:0005886">
    <property type="term" value="C:plasma membrane"/>
    <property type="evidence" value="ECO:0007669"/>
    <property type="project" value="TreeGrafter"/>
</dbReference>
<feature type="repeat" description="ANK" evidence="7">
    <location>
        <begin position="114"/>
        <end position="136"/>
    </location>
</feature>
<keyword evidence="5 7" id="KW-0040">ANK repeat</keyword>
<comment type="caution">
    <text evidence="10">The sequence shown here is derived from an EMBL/GenBank/DDBJ whole genome shotgun (WGS) entry which is preliminary data.</text>
</comment>
<keyword evidence="2 8" id="KW-0812">Transmembrane</keyword>
<organism evidence="10 11">
    <name type="scientific">Rhynchospora tenuis</name>
    <dbReference type="NCBI Taxonomy" id="198213"/>
    <lineage>
        <taxon>Eukaryota</taxon>
        <taxon>Viridiplantae</taxon>
        <taxon>Streptophyta</taxon>
        <taxon>Embryophyta</taxon>
        <taxon>Tracheophyta</taxon>
        <taxon>Spermatophyta</taxon>
        <taxon>Magnoliopsida</taxon>
        <taxon>Liliopsida</taxon>
        <taxon>Poales</taxon>
        <taxon>Cyperaceae</taxon>
        <taxon>Cyperoideae</taxon>
        <taxon>Rhynchosporeae</taxon>
        <taxon>Rhynchospora</taxon>
    </lineage>
</organism>
<comment type="subcellular location">
    <subcellularLocation>
        <location evidence="1">Membrane</location>
        <topology evidence="1">Multi-pass membrane protein</topology>
    </subcellularLocation>
</comment>
<evidence type="ECO:0000256" key="1">
    <source>
        <dbReference type="ARBA" id="ARBA00004141"/>
    </source>
</evidence>
<dbReference type="PANTHER" id="PTHR24186:SF54">
    <property type="entry name" value="PGG DOMAIN-CONTAINING PROTEIN"/>
    <property type="match status" value="1"/>
</dbReference>
<evidence type="ECO:0000313" key="11">
    <source>
        <dbReference type="Proteomes" id="UP001210211"/>
    </source>
</evidence>
<keyword evidence="3" id="KW-0677">Repeat</keyword>
<evidence type="ECO:0000256" key="2">
    <source>
        <dbReference type="ARBA" id="ARBA00022692"/>
    </source>
</evidence>